<name>A0A645II57_9ZZZZ</name>
<sequence length="158" mass="18171">MDDLLILFITSLCVCFVMTKFIYPYILNNISKSATNIASKFGLKKGNEPLIVNALLYSPEAEDYKNHYPLVYIFDFNKNFIGSGYWEGVDTDTLLSISLRSPAGDNKHENDHLYNFVLNLYNTSDNMMQIIDFDKQFKIYIAYPNDGLKTNKINLPKV</sequence>
<protein>
    <submittedName>
        <fullName evidence="1">Uncharacterized protein</fullName>
    </submittedName>
</protein>
<comment type="caution">
    <text evidence="1">The sequence shown here is derived from an EMBL/GenBank/DDBJ whole genome shotgun (WGS) entry which is preliminary data.</text>
</comment>
<dbReference type="AlphaFoldDB" id="A0A645II57"/>
<proteinExistence type="predicted"/>
<evidence type="ECO:0000313" key="1">
    <source>
        <dbReference type="EMBL" id="MPN50971.1"/>
    </source>
</evidence>
<gene>
    <name evidence="1" type="ORF">SDC9_198612</name>
</gene>
<dbReference type="EMBL" id="VSSQ01115617">
    <property type="protein sequence ID" value="MPN50971.1"/>
    <property type="molecule type" value="Genomic_DNA"/>
</dbReference>
<organism evidence="1">
    <name type="scientific">bioreactor metagenome</name>
    <dbReference type="NCBI Taxonomy" id="1076179"/>
    <lineage>
        <taxon>unclassified sequences</taxon>
        <taxon>metagenomes</taxon>
        <taxon>ecological metagenomes</taxon>
    </lineage>
</organism>
<accession>A0A645II57</accession>
<reference evidence="1" key="1">
    <citation type="submission" date="2019-08" db="EMBL/GenBank/DDBJ databases">
        <authorList>
            <person name="Kucharzyk K."/>
            <person name="Murdoch R.W."/>
            <person name="Higgins S."/>
            <person name="Loffler F."/>
        </authorList>
    </citation>
    <scope>NUCLEOTIDE SEQUENCE</scope>
</reference>